<sequence length="401" mass="43860">MKRQLFAIVLGGLSLASCSSDDDTIITDPEIDVPANYSFERNDNNTVSYSGQTTRLEMTSEILGHFKDFDNATEDMLKNMFANENNPFSEAALNESSKSVKSKVAASNLYFSTNTVESNEIRADFDSYISAQMNEVKAARNQVAAPGVAGQIADGDAIRYVNVEGLEMDQAFAKGLIGALVVDQMLNNYLVEAVLDAGENRANNEAGITEEGKSYTTMEHKWDEAYGYLYGDPSIPSENPNAALQDNSDNLLFKYLGRVDGDEDFAGIADEIFEAFKTGRAAIVAGDYELRDQQVDIIQENVSKIVGIRAVYYLQAGKAALAEGQYGPAFHDLSEGYGFIYSLRFTHNPETGAPYVSKASVDNYLEQILDGNGFWEVTPETLDAISEEIATAFGFTVNEAL</sequence>
<comment type="caution">
    <text evidence="1">The sequence shown here is derived from an EMBL/GenBank/DDBJ whole genome shotgun (WGS) entry which is preliminary data.</text>
</comment>
<dbReference type="AlphaFoldDB" id="A0A9X2KZS7"/>
<protein>
    <submittedName>
        <fullName evidence="1">DUF4856 domain-containing protein</fullName>
    </submittedName>
</protein>
<name>A0A9X2KZS7_9FLAO</name>
<gene>
    <name evidence="1" type="ORF">MKO06_15000</name>
</gene>
<dbReference type="Pfam" id="PF16148">
    <property type="entry name" value="DUF4856"/>
    <property type="match status" value="1"/>
</dbReference>
<dbReference type="Proteomes" id="UP001155280">
    <property type="component" value="Unassembled WGS sequence"/>
</dbReference>
<evidence type="ECO:0000313" key="2">
    <source>
        <dbReference type="Proteomes" id="UP001155280"/>
    </source>
</evidence>
<dbReference type="PROSITE" id="PS51257">
    <property type="entry name" value="PROKAR_LIPOPROTEIN"/>
    <property type="match status" value="1"/>
</dbReference>
<dbReference type="InterPro" id="IPR032331">
    <property type="entry name" value="DUF4856"/>
</dbReference>
<dbReference type="EMBL" id="JANCNS010000003">
    <property type="protein sequence ID" value="MCP9201216.1"/>
    <property type="molecule type" value="Genomic_DNA"/>
</dbReference>
<reference evidence="1" key="1">
    <citation type="submission" date="2022-07" db="EMBL/GenBank/DDBJ databases">
        <title>Gramela sediminis sp. nov., isolated from deep-sea sediment of the Indian Ocean.</title>
        <authorList>
            <person name="Shi H."/>
        </authorList>
    </citation>
    <scope>NUCLEOTIDE SEQUENCE</scope>
    <source>
        <strain evidence="1">GC03-9</strain>
    </source>
</reference>
<proteinExistence type="predicted"/>
<keyword evidence="2" id="KW-1185">Reference proteome</keyword>
<organism evidence="1 2">
    <name type="scientific">Christiangramia oceanisediminis</name>
    <dbReference type="NCBI Taxonomy" id="2920386"/>
    <lineage>
        <taxon>Bacteria</taxon>
        <taxon>Pseudomonadati</taxon>
        <taxon>Bacteroidota</taxon>
        <taxon>Flavobacteriia</taxon>
        <taxon>Flavobacteriales</taxon>
        <taxon>Flavobacteriaceae</taxon>
        <taxon>Christiangramia</taxon>
    </lineage>
</organism>
<accession>A0A9X2KZS7</accession>
<evidence type="ECO:0000313" key="1">
    <source>
        <dbReference type="EMBL" id="MCP9201216.1"/>
    </source>
</evidence>
<dbReference type="RefSeq" id="WP_241552088.1">
    <property type="nucleotide sequence ID" value="NZ_JANCNS010000003.1"/>
</dbReference>